<dbReference type="GO" id="GO:0015627">
    <property type="term" value="C:type II protein secretion system complex"/>
    <property type="evidence" value="ECO:0007669"/>
    <property type="project" value="InterPro"/>
</dbReference>
<evidence type="ECO:0000313" key="6">
    <source>
        <dbReference type="EMBL" id="OHA79639.1"/>
    </source>
</evidence>
<evidence type="ECO:0000256" key="3">
    <source>
        <dbReference type="ARBA" id="ARBA00022692"/>
    </source>
</evidence>
<dbReference type="InterPro" id="IPR002416">
    <property type="entry name" value="T2SS_protein-GspH"/>
</dbReference>
<dbReference type="PANTHER" id="PTHR30093">
    <property type="entry name" value="GENERAL SECRETION PATHWAY PROTEIN G"/>
    <property type="match status" value="1"/>
</dbReference>
<keyword evidence="3" id="KW-0812">Transmembrane</keyword>
<dbReference type="STRING" id="1802723.A2675_03055"/>
<dbReference type="InterPro" id="IPR012902">
    <property type="entry name" value="N_methyl_site"/>
</dbReference>
<dbReference type="AlphaFoldDB" id="A0A1G2S4M8"/>
<dbReference type="Proteomes" id="UP000176997">
    <property type="component" value="Unassembled WGS sequence"/>
</dbReference>
<proteinExistence type="predicted"/>
<dbReference type="PROSITE" id="PS00409">
    <property type="entry name" value="PROKAR_NTER_METHYL"/>
    <property type="match status" value="1"/>
</dbReference>
<dbReference type="GO" id="GO:0015628">
    <property type="term" value="P:protein secretion by the type II secretion system"/>
    <property type="evidence" value="ECO:0007669"/>
    <property type="project" value="InterPro"/>
</dbReference>
<evidence type="ECO:0000256" key="1">
    <source>
        <dbReference type="ARBA" id="ARBA00004167"/>
    </source>
</evidence>
<comment type="subcellular location">
    <subcellularLocation>
        <location evidence="1">Membrane</location>
        <topology evidence="1">Single-pass membrane protein</topology>
    </subcellularLocation>
</comment>
<protein>
    <recommendedName>
        <fullName evidence="8">Type II secretion system protein GspG C-terminal domain-containing protein</fullName>
    </recommendedName>
</protein>
<dbReference type="NCBIfam" id="TIGR02532">
    <property type="entry name" value="IV_pilin_GFxxxE"/>
    <property type="match status" value="1"/>
</dbReference>
<dbReference type="SUPFAM" id="SSF54523">
    <property type="entry name" value="Pili subunits"/>
    <property type="match status" value="1"/>
</dbReference>
<comment type="caution">
    <text evidence="6">The sequence shown here is derived from an EMBL/GenBank/DDBJ whole genome shotgun (WGS) entry which is preliminary data.</text>
</comment>
<sequence length="162" mass="16077">MVNKKRGFTLIELLVVIAIIGILASVVLASLSTARNKGKDASAQASLNSVRSSAEIYYSGAGANSYGTAATTVSVAANGTVTNSGAGTNTLSTCNDTDVQKLLKAAAAQTGNAATCNSTANGTAYAAGTQLASPTTATYYCVDSTGVAKTTTTAFTTGTVCP</sequence>
<keyword evidence="4" id="KW-1133">Transmembrane helix</keyword>
<dbReference type="Pfam" id="PF07963">
    <property type="entry name" value="N_methyl"/>
    <property type="match status" value="1"/>
</dbReference>
<dbReference type="EMBL" id="MHUS01000044">
    <property type="protein sequence ID" value="OHA79639.1"/>
    <property type="molecule type" value="Genomic_DNA"/>
</dbReference>
<name>A0A1G2S4M8_9BACT</name>
<gene>
    <name evidence="6" type="ORF">A2675_03055</name>
</gene>
<dbReference type="Gene3D" id="3.30.700.10">
    <property type="entry name" value="Glycoprotein, Type 4 Pilin"/>
    <property type="match status" value="1"/>
</dbReference>
<evidence type="ECO:0000313" key="7">
    <source>
        <dbReference type="Proteomes" id="UP000176997"/>
    </source>
</evidence>
<dbReference type="GO" id="GO:0016020">
    <property type="term" value="C:membrane"/>
    <property type="evidence" value="ECO:0007669"/>
    <property type="project" value="UniProtKB-SubCell"/>
</dbReference>
<keyword evidence="5" id="KW-0472">Membrane</keyword>
<organism evidence="6 7">
    <name type="scientific">Candidatus Yonathbacteria bacterium RIFCSPHIGHO2_01_FULL_51_10</name>
    <dbReference type="NCBI Taxonomy" id="1802723"/>
    <lineage>
        <taxon>Bacteria</taxon>
        <taxon>Candidatus Yonathiibacteriota</taxon>
    </lineage>
</organism>
<reference evidence="6 7" key="1">
    <citation type="journal article" date="2016" name="Nat. Commun.">
        <title>Thousands of microbial genomes shed light on interconnected biogeochemical processes in an aquifer system.</title>
        <authorList>
            <person name="Anantharaman K."/>
            <person name="Brown C.T."/>
            <person name="Hug L.A."/>
            <person name="Sharon I."/>
            <person name="Castelle C.J."/>
            <person name="Probst A.J."/>
            <person name="Thomas B.C."/>
            <person name="Singh A."/>
            <person name="Wilkins M.J."/>
            <person name="Karaoz U."/>
            <person name="Brodie E.L."/>
            <person name="Williams K.H."/>
            <person name="Hubbard S.S."/>
            <person name="Banfield J.F."/>
        </authorList>
    </citation>
    <scope>NUCLEOTIDE SEQUENCE [LARGE SCALE GENOMIC DNA]</scope>
</reference>
<keyword evidence="2" id="KW-0488">Methylation</keyword>
<dbReference type="InterPro" id="IPR045584">
    <property type="entry name" value="Pilin-like"/>
</dbReference>
<dbReference type="PRINTS" id="PR00885">
    <property type="entry name" value="BCTERIALGSPH"/>
</dbReference>
<accession>A0A1G2S4M8</accession>
<evidence type="ECO:0000256" key="5">
    <source>
        <dbReference type="ARBA" id="ARBA00023136"/>
    </source>
</evidence>
<evidence type="ECO:0000256" key="2">
    <source>
        <dbReference type="ARBA" id="ARBA00022481"/>
    </source>
</evidence>
<evidence type="ECO:0008006" key="8">
    <source>
        <dbReference type="Google" id="ProtNLM"/>
    </source>
</evidence>
<evidence type="ECO:0000256" key="4">
    <source>
        <dbReference type="ARBA" id="ARBA00022989"/>
    </source>
</evidence>